<keyword evidence="1" id="KW-0732">Signal</keyword>
<proteinExistence type="predicted"/>
<protein>
    <submittedName>
        <fullName evidence="2">Uncharacterized protein</fullName>
    </submittedName>
</protein>
<feature type="chain" id="PRO_5041335760" evidence="1">
    <location>
        <begin position="19"/>
        <end position="69"/>
    </location>
</feature>
<evidence type="ECO:0000313" key="3">
    <source>
        <dbReference type="Proteomes" id="UP001168821"/>
    </source>
</evidence>
<gene>
    <name evidence="2" type="ORF">Zmor_027246</name>
</gene>
<sequence length="69" mass="7558">MKICFCLFFAALIAASMAQSLQEQVYRFSEECKRLVGLSDGSVGYILRTTGDPRTQAYVSCILGRAANS</sequence>
<accession>A0AA38M2E3</accession>
<comment type="caution">
    <text evidence="2">The sequence shown here is derived from an EMBL/GenBank/DDBJ whole genome shotgun (WGS) entry which is preliminary data.</text>
</comment>
<evidence type="ECO:0000313" key="2">
    <source>
        <dbReference type="EMBL" id="KAJ3640701.1"/>
    </source>
</evidence>
<keyword evidence="3" id="KW-1185">Reference proteome</keyword>
<name>A0AA38M2E3_9CUCU</name>
<organism evidence="2 3">
    <name type="scientific">Zophobas morio</name>
    <dbReference type="NCBI Taxonomy" id="2755281"/>
    <lineage>
        <taxon>Eukaryota</taxon>
        <taxon>Metazoa</taxon>
        <taxon>Ecdysozoa</taxon>
        <taxon>Arthropoda</taxon>
        <taxon>Hexapoda</taxon>
        <taxon>Insecta</taxon>
        <taxon>Pterygota</taxon>
        <taxon>Neoptera</taxon>
        <taxon>Endopterygota</taxon>
        <taxon>Coleoptera</taxon>
        <taxon>Polyphaga</taxon>
        <taxon>Cucujiformia</taxon>
        <taxon>Tenebrionidae</taxon>
        <taxon>Zophobas</taxon>
    </lineage>
</organism>
<dbReference type="EMBL" id="JALNTZ010000009">
    <property type="protein sequence ID" value="KAJ3640701.1"/>
    <property type="molecule type" value="Genomic_DNA"/>
</dbReference>
<dbReference type="Proteomes" id="UP001168821">
    <property type="component" value="Unassembled WGS sequence"/>
</dbReference>
<reference evidence="2" key="1">
    <citation type="journal article" date="2023" name="G3 (Bethesda)">
        <title>Whole genome assemblies of Zophobas morio and Tenebrio molitor.</title>
        <authorList>
            <person name="Kaur S."/>
            <person name="Stinson S.A."/>
            <person name="diCenzo G.C."/>
        </authorList>
    </citation>
    <scope>NUCLEOTIDE SEQUENCE</scope>
    <source>
        <strain evidence="2">QUZm001</strain>
    </source>
</reference>
<evidence type="ECO:0000256" key="1">
    <source>
        <dbReference type="SAM" id="SignalP"/>
    </source>
</evidence>
<dbReference type="AlphaFoldDB" id="A0AA38M2E3"/>
<feature type="signal peptide" evidence="1">
    <location>
        <begin position="1"/>
        <end position="18"/>
    </location>
</feature>